<evidence type="ECO:0000313" key="2">
    <source>
        <dbReference type="EMBL" id="CAI6332352.1"/>
    </source>
</evidence>
<feature type="region of interest" description="Disordered" evidence="1">
    <location>
        <begin position="109"/>
        <end position="145"/>
    </location>
</feature>
<protein>
    <submittedName>
        <fullName evidence="2">Uncharacterized protein</fullName>
    </submittedName>
</protein>
<dbReference type="AlphaFoldDB" id="A0A9W4UC99"/>
<name>A0A9W4UC99_9PLEO</name>
<reference evidence="2" key="1">
    <citation type="submission" date="2023-01" db="EMBL/GenBank/DDBJ databases">
        <authorList>
            <person name="Van Ghelder C."/>
            <person name="Rancurel C."/>
        </authorList>
    </citation>
    <scope>NUCLEOTIDE SEQUENCE</scope>
    <source>
        <strain evidence="2">CNCM I-4278</strain>
    </source>
</reference>
<evidence type="ECO:0000256" key="1">
    <source>
        <dbReference type="SAM" id="MobiDB-lite"/>
    </source>
</evidence>
<sequence>MMALLKKLIRKVFRGKDRKRRAGRVSSPSPPPRPAISKPSPGSKSNRQARVFHPADEEGVQAREANRVGFVLDSIYYKGGCGPEGLYGCGGVFVPPTMDEEDKIALGAAATTSQSTLGNDTDSDSDSEKETNVSPTATLHDSTILSPRPFSYHDKITSERLNTMEPSAHRHPLSAATYRTDSIPPRTSTPLIHPAFRPRAVDSSEPSISTSDTNTSPSVDSARASQYGHELGYPFMSDAEFNALPQFSDIEFDSDYD</sequence>
<feature type="compositionally biased region" description="Polar residues" evidence="1">
    <location>
        <begin position="110"/>
        <end position="120"/>
    </location>
</feature>
<feature type="compositionally biased region" description="Basic residues" evidence="1">
    <location>
        <begin position="14"/>
        <end position="23"/>
    </location>
</feature>
<feature type="compositionally biased region" description="Polar residues" evidence="1">
    <location>
        <begin position="132"/>
        <end position="145"/>
    </location>
</feature>
<feature type="compositionally biased region" description="Polar residues" evidence="1">
    <location>
        <begin position="204"/>
        <end position="219"/>
    </location>
</feature>
<accession>A0A9W4UC99</accession>
<evidence type="ECO:0000313" key="3">
    <source>
        <dbReference type="Proteomes" id="UP001152607"/>
    </source>
</evidence>
<feature type="region of interest" description="Disordered" evidence="1">
    <location>
        <begin position="14"/>
        <end position="60"/>
    </location>
</feature>
<comment type="caution">
    <text evidence="2">The sequence shown here is derived from an EMBL/GenBank/DDBJ whole genome shotgun (WGS) entry which is preliminary data.</text>
</comment>
<keyword evidence="3" id="KW-1185">Reference proteome</keyword>
<proteinExistence type="predicted"/>
<feature type="region of interest" description="Disordered" evidence="1">
    <location>
        <begin position="166"/>
        <end position="225"/>
    </location>
</feature>
<gene>
    <name evidence="2" type="ORF">PDIGIT_LOCUS5374</name>
</gene>
<feature type="compositionally biased region" description="Polar residues" evidence="1">
    <location>
        <begin position="177"/>
        <end position="190"/>
    </location>
</feature>
<dbReference type="Proteomes" id="UP001152607">
    <property type="component" value="Unassembled WGS sequence"/>
</dbReference>
<dbReference type="EMBL" id="CAOQHR010000003">
    <property type="protein sequence ID" value="CAI6332352.1"/>
    <property type="molecule type" value="Genomic_DNA"/>
</dbReference>
<organism evidence="2 3">
    <name type="scientific">Periconia digitata</name>
    <dbReference type="NCBI Taxonomy" id="1303443"/>
    <lineage>
        <taxon>Eukaryota</taxon>
        <taxon>Fungi</taxon>
        <taxon>Dikarya</taxon>
        <taxon>Ascomycota</taxon>
        <taxon>Pezizomycotina</taxon>
        <taxon>Dothideomycetes</taxon>
        <taxon>Pleosporomycetidae</taxon>
        <taxon>Pleosporales</taxon>
        <taxon>Massarineae</taxon>
        <taxon>Periconiaceae</taxon>
        <taxon>Periconia</taxon>
    </lineage>
</organism>